<name>A0A3E3I753_9FIRM</name>
<reference evidence="1" key="1">
    <citation type="submission" date="2018-08" db="EMBL/GenBank/DDBJ databases">
        <title>A genome reference for cultivated species of the human gut microbiota.</title>
        <authorList>
            <person name="Zou Y."/>
            <person name="Xue W."/>
            <person name="Luo G."/>
        </authorList>
    </citation>
    <scope>NUCLEOTIDE SEQUENCE [LARGE SCALE GENOMIC DNA]</scope>
    <source>
        <strain evidence="1">TF05-5AC</strain>
    </source>
</reference>
<sequence length="181" mass="20776">MKKQLNRYKFEKISNMMTKEFGKIAKGEENAYAMLFAPMEGNLLKLHRENPDRNGRRAIEAIHVCLLLVDGYLTDTEYDLNGYRTPENEAFVNGLLMSFDPFTNDEVREAAAGYWDLTSPSDLRSYFREPVLCLLRIEKSIALWTEEGGANGYFAYLEQTIGAVTPRDLKMNFSVQVKQQP</sequence>
<dbReference type="Proteomes" id="UP000260812">
    <property type="component" value="Unassembled WGS sequence"/>
</dbReference>
<organism evidence="1 2">
    <name type="scientific">Eisenbergiella massiliensis</name>
    <dbReference type="NCBI Taxonomy" id="1720294"/>
    <lineage>
        <taxon>Bacteria</taxon>
        <taxon>Bacillati</taxon>
        <taxon>Bacillota</taxon>
        <taxon>Clostridia</taxon>
        <taxon>Lachnospirales</taxon>
        <taxon>Lachnospiraceae</taxon>
        <taxon>Eisenbergiella</taxon>
    </lineage>
</organism>
<dbReference type="GeneID" id="97987154"/>
<gene>
    <name evidence="1" type="ORF">DXC51_09745</name>
</gene>
<comment type="caution">
    <text evidence="1">The sequence shown here is derived from an EMBL/GenBank/DDBJ whole genome shotgun (WGS) entry which is preliminary data.</text>
</comment>
<dbReference type="RefSeq" id="WP_117544398.1">
    <property type="nucleotide sequence ID" value="NZ_JBKUNB010000014.1"/>
</dbReference>
<protein>
    <submittedName>
        <fullName evidence="1">Uncharacterized protein</fullName>
    </submittedName>
</protein>
<evidence type="ECO:0000313" key="1">
    <source>
        <dbReference type="EMBL" id="RGE61816.1"/>
    </source>
</evidence>
<evidence type="ECO:0000313" key="2">
    <source>
        <dbReference type="Proteomes" id="UP000260812"/>
    </source>
</evidence>
<dbReference type="AlphaFoldDB" id="A0A3E3I753"/>
<proteinExistence type="predicted"/>
<accession>A0A3E3I753</accession>
<keyword evidence="2" id="KW-1185">Reference proteome</keyword>
<dbReference type="EMBL" id="QVLV01000005">
    <property type="protein sequence ID" value="RGE61816.1"/>
    <property type="molecule type" value="Genomic_DNA"/>
</dbReference>